<keyword evidence="4" id="KW-1185">Reference proteome</keyword>
<dbReference type="EMBL" id="JBICBT010000359">
    <property type="protein sequence ID" value="KAL3116347.1"/>
    <property type="molecule type" value="Genomic_DNA"/>
</dbReference>
<sequence>MNDNEFETLLQGRNFFARFSSLMRDMRAEFATINMLAIVEAEDLIVCKGGAGTQIFNLAELRQRLRRAQMVHHTDKIRNYNELPLYEQGRKLNKAQIVGLIWNIWFGTGSKPFSPEEYLREMDRHNLWDVYF</sequence>
<comment type="caution">
    <text evidence="1">The sequence shown here is derived from an EMBL/GenBank/DDBJ whole genome shotgun (WGS) entry which is preliminary data.</text>
</comment>
<name>A0ABD2J286_9BILA</name>
<evidence type="ECO:0000313" key="4">
    <source>
        <dbReference type="Proteomes" id="UP001620626"/>
    </source>
</evidence>
<protein>
    <submittedName>
        <fullName evidence="1">Uncharacterized protein</fullName>
    </submittedName>
</protein>
<evidence type="ECO:0000313" key="2">
    <source>
        <dbReference type="EMBL" id="KAL3116347.1"/>
    </source>
</evidence>
<dbReference type="Proteomes" id="UP001620626">
    <property type="component" value="Unassembled WGS sequence"/>
</dbReference>
<evidence type="ECO:0000313" key="1">
    <source>
        <dbReference type="EMBL" id="KAL3083861.1"/>
    </source>
</evidence>
<accession>A0ABD2J286</accession>
<proteinExistence type="predicted"/>
<dbReference type="AlphaFoldDB" id="A0ABD2J286"/>
<reference evidence="1 4" key="1">
    <citation type="submission" date="2024-10" db="EMBL/GenBank/DDBJ databases">
        <authorList>
            <person name="Kim D."/>
        </authorList>
    </citation>
    <scope>NUCLEOTIDE SEQUENCE [LARGE SCALE GENOMIC DNA]</scope>
    <source>
        <strain evidence="1">BH-2024</strain>
    </source>
</reference>
<dbReference type="EMBL" id="JBICBT010000157">
    <property type="protein sequence ID" value="KAL3122115.1"/>
    <property type="molecule type" value="Genomic_DNA"/>
</dbReference>
<organism evidence="1 4">
    <name type="scientific">Heterodera trifolii</name>
    <dbReference type="NCBI Taxonomy" id="157864"/>
    <lineage>
        <taxon>Eukaryota</taxon>
        <taxon>Metazoa</taxon>
        <taxon>Ecdysozoa</taxon>
        <taxon>Nematoda</taxon>
        <taxon>Chromadorea</taxon>
        <taxon>Rhabditida</taxon>
        <taxon>Tylenchina</taxon>
        <taxon>Tylenchomorpha</taxon>
        <taxon>Tylenchoidea</taxon>
        <taxon>Heteroderidae</taxon>
        <taxon>Heteroderinae</taxon>
        <taxon>Heterodera</taxon>
    </lineage>
</organism>
<dbReference type="EMBL" id="JBICBT010001089">
    <property type="protein sequence ID" value="KAL3083861.1"/>
    <property type="molecule type" value="Genomic_DNA"/>
</dbReference>
<gene>
    <name evidence="3" type="ORF">niasHT_001655</name>
    <name evidence="2" type="ORF">niasHT_002430</name>
    <name evidence="1" type="ORF">niasHT_036274</name>
</gene>
<evidence type="ECO:0000313" key="3">
    <source>
        <dbReference type="EMBL" id="KAL3122115.1"/>
    </source>
</evidence>